<keyword evidence="4" id="KW-0597">Phosphoprotein</keyword>
<dbReference type="Pfam" id="PF00109">
    <property type="entry name" value="ketoacyl-synt"/>
    <property type="match status" value="1"/>
</dbReference>
<feature type="domain" description="Ketosynthase family 3 (KS3)" evidence="23">
    <location>
        <begin position="8"/>
        <end position="436"/>
    </location>
</feature>
<dbReference type="Gene3D" id="3.40.50.1820">
    <property type="entry name" value="alpha/beta hydrolase"/>
    <property type="match status" value="1"/>
</dbReference>
<dbReference type="InterPro" id="IPR001031">
    <property type="entry name" value="Thioesterase"/>
</dbReference>
<dbReference type="SMART" id="SM00823">
    <property type="entry name" value="PKS_PP"/>
    <property type="match status" value="1"/>
</dbReference>
<evidence type="ECO:0000256" key="15">
    <source>
        <dbReference type="ARBA" id="ARBA00058455"/>
    </source>
</evidence>
<protein>
    <recommendedName>
        <fullName evidence="17">Phenolphthiocerol/phthiocerol polyketide synthase subunit E</fullName>
        <ecNumber evidence="16">2.3.1.292</ecNumber>
    </recommendedName>
    <alternativeName>
        <fullName evidence="19">(Phenol)carboxyphthiodiolenone synthase subunit E</fullName>
    </alternativeName>
    <alternativeName>
        <fullName evidence="20">Beta-ketoacyl-acyl-carrier-protein synthase I</fullName>
    </alternativeName>
    <alternativeName>
        <fullName evidence="18">Phthiocerol synthesis polyketide synthase type I PpsE</fullName>
    </alternativeName>
</protein>
<keyword evidence="27" id="KW-1185">Reference proteome</keyword>
<evidence type="ECO:0000313" key="28">
    <source>
        <dbReference type="Proteomes" id="UP000185680"/>
    </source>
</evidence>
<keyword evidence="3" id="KW-0596">Phosphopantetheine</keyword>
<dbReference type="InterPro" id="IPR029058">
    <property type="entry name" value="AB_hydrolase_fold"/>
</dbReference>
<dbReference type="InterPro" id="IPR016035">
    <property type="entry name" value="Acyl_Trfase/lysoPLipase"/>
</dbReference>
<feature type="domain" description="Carrier" evidence="22">
    <location>
        <begin position="1773"/>
        <end position="1848"/>
    </location>
</feature>
<dbReference type="InterPro" id="IPR016036">
    <property type="entry name" value="Malonyl_transacylase_ACP-bd"/>
</dbReference>
<dbReference type="GO" id="GO:0031177">
    <property type="term" value="F:phosphopantetheine binding"/>
    <property type="evidence" value="ECO:0007669"/>
    <property type="project" value="InterPro"/>
</dbReference>
<evidence type="ECO:0000256" key="19">
    <source>
        <dbReference type="ARBA" id="ARBA00078169"/>
    </source>
</evidence>
<evidence type="ECO:0000256" key="5">
    <source>
        <dbReference type="ARBA" id="ARBA00022679"/>
    </source>
</evidence>
<dbReference type="Proteomes" id="UP000185680">
    <property type="component" value="Chromosome"/>
</dbReference>
<evidence type="ECO:0000256" key="11">
    <source>
        <dbReference type="ARBA" id="ARBA00050973"/>
    </source>
</evidence>
<dbReference type="Pfam" id="PF21394">
    <property type="entry name" value="Beta-ketacyl_N"/>
    <property type="match status" value="1"/>
</dbReference>
<evidence type="ECO:0000256" key="18">
    <source>
        <dbReference type="ARBA" id="ARBA00075053"/>
    </source>
</evidence>
<evidence type="ECO:0000256" key="10">
    <source>
        <dbReference type="ARBA" id="ARBA00023268"/>
    </source>
</evidence>
<dbReference type="SUPFAM" id="SSF53901">
    <property type="entry name" value="Thiolase-like"/>
    <property type="match status" value="1"/>
</dbReference>
<evidence type="ECO:0000259" key="23">
    <source>
        <dbReference type="PROSITE" id="PS52004"/>
    </source>
</evidence>
<dbReference type="EC" id="2.3.1.292" evidence="16"/>
<comment type="function">
    <text evidence="15">Part of the PpsABCDE complex involved in the biosynthesis of the lipid core common to phthiocerols and phenolphthiocerols by successive additions of malonyl-CoA or methylmalonyl-CoA extender units. PpsA can accept as substrate the activated forms of either icosanoyl (C20), docosanoyl (C22) or lignoceroyl (C24) groups from FadD26, or a (4-hydroxyphenyl)-C17 or (4-hydroxyphenyl)-C19 fatty acyl from FadD29. PpsA initiates the biosynthesis and extends its substrate using a malonyl-CoA extender unit. The PpsB and PpsC proteins add the second and third malonyl-CoA extender units. PpsD adds an (R)-methylmalonyl unit and PpsE adds a second (R)-methylmalonyl unit. The incorporation of the methylmalonyl units results in formation of two branched methyl groups in the elongated product.</text>
</comment>
<keyword evidence="9" id="KW-0443">Lipid metabolism</keyword>
<dbReference type="InterPro" id="IPR020841">
    <property type="entry name" value="PKS_Beta-ketoAc_synthase_dom"/>
</dbReference>
<evidence type="ECO:0000256" key="17">
    <source>
        <dbReference type="ARBA" id="ARBA00073623"/>
    </source>
</evidence>
<dbReference type="SMART" id="SM00827">
    <property type="entry name" value="PKS_AT"/>
    <property type="match status" value="1"/>
</dbReference>
<dbReference type="Gene3D" id="3.40.47.10">
    <property type="match status" value="1"/>
</dbReference>
<dbReference type="SUPFAM" id="SSF47336">
    <property type="entry name" value="ACP-like"/>
    <property type="match status" value="1"/>
</dbReference>
<reference evidence="25 28" key="2">
    <citation type="submission" date="2016-10" db="EMBL/GenBank/DDBJ databases">
        <title>Hydorgenophaga sp. LPB0072 isolated from gastropod.</title>
        <authorList>
            <person name="Kim E."/>
            <person name="Yi H."/>
        </authorList>
    </citation>
    <scope>NUCLEOTIDE SEQUENCE [LARGE SCALE GENOMIC DNA]</scope>
    <source>
        <strain evidence="25 28">LPB0072</strain>
    </source>
</reference>
<evidence type="ECO:0000256" key="3">
    <source>
        <dbReference type="ARBA" id="ARBA00022450"/>
    </source>
</evidence>
<dbReference type="GO" id="GO:0006633">
    <property type="term" value="P:fatty acid biosynthetic process"/>
    <property type="evidence" value="ECO:0007669"/>
    <property type="project" value="InterPro"/>
</dbReference>
<feature type="region of interest" description="C-terminal hotdog fold" evidence="21">
    <location>
        <begin position="1526"/>
        <end position="1674"/>
    </location>
</feature>
<dbReference type="Gene3D" id="3.30.70.3290">
    <property type="match status" value="1"/>
</dbReference>
<feature type="domain" description="PKS/mFAS DH" evidence="24">
    <location>
        <begin position="1383"/>
        <end position="1674"/>
    </location>
</feature>
<keyword evidence="7" id="KW-0521">NADP</keyword>
<dbReference type="InterPro" id="IPR049490">
    <property type="entry name" value="C883_1060-like_KR_N"/>
</dbReference>
<dbReference type="Gene3D" id="3.40.366.10">
    <property type="entry name" value="Malonyl-Coenzyme A Acyl Carrier Protein, domain 2"/>
    <property type="match status" value="1"/>
</dbReference>
<dbReference type="SMART" id="SM00826">
    <property type="entry name" value="PKS_DH"/>
    <property type="match status" value="1"/>
</dbReference>
<evidence type="ECO:0000256" key="13">
    <source>
        <dbReference type="ARBA" id="ARBA00052119"/>
    </source>
</evidence>
<dbReference type="PANTHER" id="PTHR43775:SF51">
    <property type="entry name" value="INACTIVE PHENOLPHTHIOCEROL SYNTHESIS POLYKETIDE SYNTHASE TYPE I PKS1-RELATED"/>
    <property type="match status" value="1"/>
</dbReference>
<dbReference type="InterPro" id="IPR001227">
    <property type="entry name" value="Ac_transferase_dom_sf"/>
</dbReference>
<dbReference type="InterPro" id="IPR042104">
    <property type="entry name" value="PKS_dehydratase_sf"/>
</dbReference>
<dbReference type="CDD" id="cd00833">
    <property type="entry name" value="PKS"/>
    <property type="match status" value="1"/>
</dbReference>
<evidence type="ECO:0000256" key="4">
    <source>
        <dbReference type="ARBA" id="ARBA00022553"/>
    </source>
</evidence>
<dbReference type="SUPFAM" id="SSF52151">
    <property type="entry name" value="FabD/lysophospholipase-like"/>
    <property type="match status" value="1"/>
</dbReference>
<dbReference type="InterPro" id="IPR049551">
    <property type="entry name" value="PKS_DH_C"/>
</dbReference>
<dbReference type="InterPro" id="IPR014031">
    <property type="entry name" value="Ketoacyl_synth_C"/>
</dbReference>
<dbReference type="InterPro" id="IPR009081">
    <property type="entry name" value="PP-bd_ACP"/>
</dbReference>
<evidence type="ECO:0000259" key="24">
    <source>
        <dbReference type="PROSITE" id="PS52019"/>
    </source>
</evidence>
<dbReference type="Pfam" id="PF00550">
    <property type="entry name" value="PP-binding"/>
    <property type="match status" value="1"/>
</dbReference>
<dbReference type="InterPro" id="IPR036736">
    <property type="entry name" value="ACP-like_sf"/>
</dbReference>
<gene>
    <name evidence="25" type="ORF">LPB072_12215</name>
    <name evidence="26" type="ORF">LPB72_10840</name>
</gene>
<proteinExistence type="predicted"/>
<evidence type="ECO:0000313" key="27">
    <source>
        <dbReference type="Proteomes" id="UP000185657"/>
    </source>
</evidence>
<dbReference type="KEGG" id="hyl:LPB072_12215"/>
<dbReference type="InterPro" id="IPR036291">
    <property type="entry name" value="NAD(P)-bd_dom_sf"/>
</dbReference>
<evidence type="ECO:0000256" key="14">
    <source>
        <dbReference type="ARBA" id="ARBA00052745"/>
    </source>
</evidence>
<dbReference type="InterPro" id="IPR020807">
    <property type="entry name" value="PKS_DH"/>
</dbReference>
<feature type="active site" description="Proton acceptor; for dehydratase activity" evidence="21">
    <location>
        <position position="1418"/>
    </location>
</feature>
<sequence length="2149" mass="233848">MTTPSAASNDIAIVGMSAHLPGSANPTAYWSNLRQGIESIRRLTEAELLASGENPERMRHRNYVPVAAPLEGFEQFDADFFGFSPKEAAIMDPQHRQFLEVAWEALESAGHPPETFGGPIAVYAGCGMGSYFYFNICSNPELVASTGMFLLRHTGNDKDFLSTRVSHIFDLKGPSVNVQTACSTSLVAVHLACQSLLLGECDMALAGGVTIELPHARGYVFQEGEILSPDGHCHAFDHRAQGTVFGSGAGAVALRRLEDALKDGDHIWAVIKGTAVNNDGAAKAGYLAPSVDGQAKAIAEAQAVAGVGAETIDYVECHGTGTYLGDPIEVAALTQAFRETTPDNAFCRIGSVKTNIGHTDTAAGVASLIKVALALKHQEIPPSLGYEQPNPSIDFESSPFLVNHTLSPWVSYKGPRRAGVNSLGVGGTNAHAVLEEAPEAAPSEPSDWPFQLLVVSGRSRAAVDANAKALAAHLRTHPEQALADVAFTLKEGRRAFEHRRVLVAETHEEAATLLEGTDTRRVFSHSFMGDDPEVVFMFPGGGAQYAGMARELYATEPVFQDWMDRGLGVLQPQLNYDIRALWLPEPDQHAEAVEKLKQPSVQLPLIMIVEYALAQLWMSWGVKPAALVGHSMGENTAACLAGVMSFEDCIGLVLLRGQLFDTVPLGGMLSVPLPADEVRGLLGSDLDMASVNAPDLCVVSGPQHALEALATHLTAREVESQRIQIDIAAHSRMLEPILGRFEAYLRSITLNPPQRLIISNHDGKPLSAAQATDPLYWVAHLRNTVQFADCLATLMQESGRVYLEVGPGKTLGSLTQANGVASGQVINSLRHADHAVADDVWFLGTLGRLWATGVNVDWLPVWGEARRYRVPLPTYAFQRKPYFIVPGVARSTPDTAPQLVRTDDISGWGYQPRWRPRQANIEIDVTQDLTSTEPQSWLVFADQTGLADTLIARLRSASHRVTVVRAGDLFARLSEFEYLLAPERGREGYDELLRDLVATGNTPQQIVHTWLVTREERFRPGSSFFHRNLEQGFFSLLFLAQAMAGENLPKPQHLTVLSSGAVRVRDEALPYPEKATLMGPARVAPRELPGLTCSVLDVVLPAVDKGWRAKPDVNALTSLADRVLEDLFAAPDNRVVALRADKRFELGYAPLPLKPTEGLTGLSQGCVCLLTGGLGGIGLTLAERLARENQARLVLLARQPLPARESWDTQLRSGDPLDPVVQRILAVRRLETLGAEVLVIAADVCNVKDMQTAAEQAQKRFGRIEVVIHAAGVVDDGPLMTKTSGGVEEVFAPKVHGVQILHELFPDGSIDWLVLFSSTSTVTAPAGQVDYVAANEYLNAYARSRAGQRTHVAAIDWGIWNEVGMAAKAMANRLGEAAPLPRHPANSPLLDDATFDAAGHRLFTAAWQARDQWILDGHRTQAGQALLPGTGYLELAAQALRGNGESGAFSIRDLYFFRPLEVKDDQTRDVRVMLARSDEGYALEVRSDVLFDGRKGFQLNAQATLIPGALPATEKIDTAALLARCPHHRAEDRDGLRSPQEEHLNFGARWRVLQSVAYGDGEGIACLQLPAAFESDLSAGYLLHPALLDLATGWAMRLIAGYTSDHLWVPVSYQSVKVHRPLPGKVWSWVRNAQDNRSDAPFAVFDVTLCDAHGEVCVEVQGFSIKRLEEGGFSSSVSRLDARDLVFEEAGGSGAHAKLSPAEEQLQYNMSQGILPHEGADAFGRALATGMPQVVISSMNLDALARKAGETMDADAGSGQKFQRPDLDSDYAAPGNDVERTLVGFWEELLGVDQVGVQDSFFDLGGHSLIAVRLFAMIKKAYRVEFPISVLFEAPTIALCAALIRERIGDSGADNATASATAGVAPQAKRRFVHLVPMHDGEGGERTPFFLVAGMFGNVLNLRHLARLLGADRPFYGLQARGLYGDQAPHETFEEAATDYIAEMRQVQPHGPYLLGGFSGGGITAYEIARQLESAGETVRLLVLLDTPLPMRPPINRTDKALIKLAELRKGGAGFILDWARQRVRWELDKLRNRHAQPLESRSNQLNNEAIQAAFLRALPVYRLQAWNGPAVLFRPPLNPQWTVAGGRRVSSEREYLYEDNNWTRYLPKLRVLEVPGNHDSMVLEPNVRVMANLLKGCIEEAQRPGAAE</sequence>
<evidence type="ECO:0000256" key="16">
    <source>
        <dbReference type="ARBA" id="ARBA00066974"/>
    </source>
</evidence>
<dbReference type="GO" id="GO:0034081">
    <property type="term" value="C:polyketide synthase complex"/>
    <property type="evidence" value="ECO:0007669"/>
    <property type="project" value="UniProtKB-ARBA"/>
</dbReference>
<organism evidence="25 28">
    <name type="scientific">Hydrogenophaga crassostreae</name>
    <dbReference type="NCBI Taxonomy" id="1763535"/>
    <lineage>
        <taxon>Bacteria</taxon>
        <taxon>Pseudomonadati</taxon>
        <taxon>Pseudomonadota</taxon>
        <taxon>Betaproteobacteria</taxon>
        <taxon>Burkholderiales</taxon>
        <taxon>Comamonadaceae</taxon>
        <taxon>Hydrogenophaga</taxon>
    </lineage>
</organism>
<dbReference type="SUPFAM" id="SSF51735">
    <property type="entry name" value="NAD(P)-binding Rossmann-fold domains"/>
    <property type="match status" value="2"/>
</dbReference>
<comment type="cofactor">
    <cofactor evidence="2">
        <name>pantetheine 4'-phosphate</name>
        <dbReference type="ChEBI" id="CHEBI:47942"/>
    </cofactor>
</comment>
<evidence type="ECO:0000256" key="21">
    <source>
        <dbReference type="PROSITE-ProRule" id="PRU01363"/>
    </source>
</evidence>
<dbReference type="GO" id="GO:0004312">
    <property type="term" value="F:fatty acid synthase activity"/>
    <property type="evidence" value="ECO:0007669"/>
    <property type="project" value="TreeGrafter"/>
</dbReference>
<dbReference type="PROSITE" id="PS00606">
    <property type="entry name" value="KS3_1"/>
    <property type="match status" value="1"/>
</dbReference>
<evidence type="ECO:0000256" key="20">
    <source>
        <dbReference type="ARBA" id="ARBA00084020"/>
    </source>
</evidence>
<feature type="region of interest" description="N-terminal hotdog fold" evidence="21">
    <location>
        <begin position="1383"/>
        <end position="1512"/>
    </location>
</feature>
<dbReference type="Pfam" id="PF08659">
    <property type="entry name" value="KR"/>
    <property type="match status" value="1"/>
</dbReference>
<evidence type="ECO:0000313" key="25">
    <source>
        <dbReference type="EMBL" id="AOW13506.1"/>
    </source>
</evidence>
<comment type="catalytic activity">
    <reaction evidence="14">
        <text>icosanoyl-[(phenol)carboxyphthiodiolenone synthase] + 2 (S)-methylmalonyl-CoA + 3 malonyl-CoA + 5 NADPH + 10 H(+) = C32-carboxyphthiodiolenone-[(phenol)carboxyphthiodiolenone synthase] + 5 CO2 + 5 NADP(+) + 5 CoA + 2 H2O</text>
        <dbReference type="Rhea" id="RHEA:57748"/>
        <dbReference type="Rhea" id="RHEA-COMP:14985"/>
        <dbReference type="Rhea" id="RHEA-COMP:14986"/>
        <dbReference type="ChEBI" id="CHEBI:15377"/>
        <dbReference type="ChEBI" id="CHEBI:15378"/>
        <dbReference type="ChEBI" id="CHEBI:16526"/>
        <dbReference type="ChEBI" id="CHEBI:57287"/>
        <dbReference type="ChEBI" id="CHEBI:57327"/>
        <dbReference type="ChEBI" id="CHEBI:57384"/>
        <dbReference type="ChEBI" id="CHEBI:57783"/>
        <dbReference type="ChEBI" id="CHEBI:58349"/>
        <dbReference type="ChEBI" id="CHEBI:87848"/>
        <dbReference type="ChEBI" id="CHEBI:142236"/>
        <dbReference type="EC" id="2.3.1.292"/>
    </reaction>
</comment>
<dbReference type="SMART" id="SM00824">
    <property type="entry name" value="PKS_TE"/>
    <property type="match status" value="1"/>
</dbReference>
<dbReference type="InterPro" id="IPR049552">
    <property type="entry name" value="PKS_DH_N"/>
</dbReference>
<dbReference type="EMBL" id="LVWD01000013">
    <property type="protein sequence ID" value="OAD41796.1"/>
    <property type="molecule type" value="Genomic_DNA"/>
</dbReference>
<dbReference type="PANTHER" id="PTHR43775">
    <property type="entry name" value="FATTY ACID SYNTHASE"/>
    <property type="match status" value="1"/>
</dbReference>
<evidence type="ECO:0000256" key="6">
    <source>
        <dbReference type="ARBA" id="ARBA00022832"/>
    </source>
</evidence>
<dbReference type="RefSeq" id="WP_066090075.1">
    <property type="nucleotide sequence ID" value="NZ_CP017476.1"/>
</dbReference>
<dbReference type="EMBL" id="CP017476">
    <property type="protein sequence ID" value="AOW13506.1"/>
    <property type="molecule type" value="Genomic_DNA"/>
</dbReference>
<comment type="catalytic activity">
    <reaction evidence="13">
        <text>docosanoyl-[(phenol)carboxyphthiodiolenone synthase] + 2 (S)-methylmalonyl-CoA + 3 malonyl-CoA + 5 NADPH + 10 H(+) = C34-carboxyphthiodiolenone-[(phenol)carboxyphthiodiolenone synthase] + 5 CO2 + 5 NADP(+) + 5 CoA + 2 H2O</text>
        <dbReference type="Rhea" id="RHEA:57752"/>
        <dbReference type="Rhea" id="RHEA-COMP:14987"/>
        <dbReference type="Rhea" id="RHEA-COMP:14988"/>
        <dbReference type="ChEBI" id="CHEBI:15377"/>
        <dbReference type="ChEBI" id="CHEBI:15378"/>
        <dbReference type="ChEBI" id="CHEBI:16526"/>
        <dbReference type="ChEBI" id="CHEBI:57287"/>
        <dbReference type="ChEBI" id="CHEBI:57327"/>
        <dbReference type="ChEBI" id="CHEBI:57384"/>
        <dbReference type="ChEBI" id="CHEBI:57783"/>
        <dbReference type="ChEBI" id="CHEBI:58349"/>
        <dbReference type="ChEBI" id="CHEBI:142237"/>
        <dbReference type="ChEBI" id="CHEBI:142238"/>
        <dbReference type="EC" id="2.3.1.292"/>
    </reaction>
</comment>
<comment type="cofactor">
    <cofactor evidence="1">
        <name>NADP(+)</name>
        <dbReference type="ChEBI" id="CHEBI:58349"/>
    </cofactor>
</comment>
<dbReference type="FunFam" id="1.10.1200.10:FF:000005">
    <property type="entry name" value="Nonribosomal peptide synthetase 1"/>
    <property type="match status" value="1"/>
</dbReference>
<dbReference type="SMART" id="SM00822">
    <property type="entry name" value="PKS_KR"/>
    <property type="match status" value="1"/>
</dbReference>
<dbReference type="InterPro" id="IPR020806">
    <property type="entry name" value="PKS_PP-bd"/>
</dbReference>
<dbReference type="Pfam" id="PF00975">
    <property type="entry name" value="Thioesterase"/>
    <property type="match status" value="1"/>
</dbReference>
<dbReference type="Pfam" id="PF22621">
    <property type="entry name" value="CurL-like_PKS_C"/>
    <property type="match status" value="1"/>
</dbReference>
<keyword evidence="6" id="KW-0276">Fatty acid metabolism</keyword>
<keyword evidence="8" id="KW-0560">Oxidoreductase</keyword>
<dbReference type="GO" id="GO:0016491">
    <property type="term" value="F:oxidoreductase activity"/>
    <property type="evidence" value="ECO:0007669"/>
    <property type="project" value="UniProtKB-KW"/>
</dbReference>
<dbReference type="SUPFAM" id="SSF55048">
    <property type="entry name" value="Probable ACP-binding domain of malonyl-CoA ACP transacylase"/>
    <property type="match status" value="1"/>
</dbReference>
<dbReference type="Pfam" id="PF14765">
    <property type="entry name" value="PS-DH"/>
    <property type="match status" value="1"/>
</dbReference>
<evidence type="ECO:0000313" key="26">
    <source>
        <dbReference type="EMBL" id="OAD41796.1"/>
    </source>
</evidence>
<comment type="catalytic activity">
    <reaction evidence="12">
        <text>19-(4-hydroxyphenyl)nonadecanoyl-[(phenol)carboxyphthiodiolenone synthase] + 2 (S)-methylmalonyl-CoA + 3 malonyl-CoA + 5 NADPH + 10 H(+) = C37-(phenol)carboxyphthiodiolenone-[(phenol)carboxyphthiodiolenone synthase] + 5 CO2 + 5 NADP(+) + 5 CoA + 2 H2O</text>
        <dbReference type="Rhea" id="RHEA:57760"/>
        <dbReference type="Rhea" id="RHEA-COMP:14273"/>
        <dbReference type="Rhea" id="RHEA-COMP:14990"/>
        <dbReference type="ChEBI" id="CHEBI:15377"/>
        <dbReference type="ChEBI" id="CHEBI:15378"/>
        <dbReference type="ChEBI" id="CHEBI:16526"/>
        <dbReference type="ChEBI" id="CHEBI:57287"/>
        <dbReference type="ChEBI" id="CHEBI:57327"/>
        <dbReference type="ChEBI" id="CHEBI:57384"/>
        <dbReference type="ChEBI" id="CHEBI:57783"/>
        <dbReference type="ChEBI" id="CHEBI:58349"/>
        <dbReference type="ChEBI" id="CHEBI:133301"/>
        <dbReference type="ChEBI" id="CHEBI:142260"/>
        <dbReference type="EC" id="2.3.1.292"/>
    </reaction>
</comment>
<dbReference type="Pfam" id="PF02801">
    <property type="entry name" value="Ketoacyl-synt_C"/>
    <property type="match status" value="1"/>
</dbReference>
<dbReference type="InterPro" id="IPR014030">
    <property type="entry name" value="Ketoacyl_synth_N"/>
</dbReference>
<dbReference type="PROSITE" id="PS52019">
    <property type="entry name" value="PKS_MFAS_DH"/>
    <property type="match status" value="1"/>
</dbReference>
<dbReference type="SUPFAM" id="SSF53474">
    <property type="entry name" value="alpha/beta-Hydrolases"/>
    <property type="match status" value="1"/>
</dbReference>
<reference evidence="26 27" key="1">
    <citation type="submission" date="2016-02" db="EMBL/GenBank/DDBJ databases">
        <title>Draft genome sequence of Hydrogenophaga sp. LPB0072.</title>
        <authorList>
            <person name="Shin S.-K."/>
            <person name="Yi H."/>
        </authorList>
    </citation>
    <scope>NUCLEOTIDE SEQUENCE [LARGE SCALE GENOMIC DNA]</scope>
    <source>
        <strain evidence="26 27">LPB0072</strain>
    </source>
</reference>
<dbReference type="FunFam" id="3.40.47.10:FF:000042">
    <property type="entry name" value="Polyketide synthase Pks13"/>
    <property type="match status" value="1"/>
</dbReference>
<dbReference type="InterPro" id="IPR013968">
    <property type="entry name" value="PKS_KR"/>
</dbReference>
<dbReference type="InterPro" id="IPR050091">
    <property type="entry name" value="PKS_NRPS_Biosynth_Enz"/>
</dbReference>
<name>A0A167HVM2_9BURK</name>
<dbReference type="Gene3D" id="1.10.1200.10">
    <property type="entry name" value="ACP-like"/>
    <property type="match status" value="1"/>
</dbReference>
<evidence type="ECO:0000256" key="12">
    <source>
        <dbReference type="ARBA" id="ARBA00051971"/>
    </source>
</evidence>
<evidence type="ECO:0000256" key="9">
    <source>
        <dbReference type="ARBA" id="ARBA00023098"/>
    </source>
</evidence>
<evidence type="ECO:0000256" key="7">
    <source>
        <dbReference type="ARBA" id="ARBA00022857"/>
    </source>
</evidence>
<dbReference type="Proteomes" id="UP000185657">
    <property type="component" value="Unassembled WGS sequence"/>
</dbReference>
<evidence type="ECO:0000259" key="22">
    <source>
        <dbReference type="PROSITE" id="PS50075"/>
    </source>
</evidence>
<dbReference type="GO" id="GO:0004315">
    <property type="term" value="F:3-oxoacyl-[acyl-carrier-protein] synthase activity"/>
    <property type="evidence" value="ECO:0007669"/>
    <property type="project" value="InterPro"/>
</dbReference>
<keyword evidence="10" id="KW-0511">Multifunctional enzyme</keyword>
<dbReference type="Gene3D" id="3.40.50.720">
    <property type="entry name" value="NAD(P)-binding Rossmann-like Domain"/>
    <property type="match status" value="1"/>
</dbReference>
<dbReference type="InterPro" id="IPR016039">
    <property type="entry name" value="Thiolase-like"/>
</dbReference>
<dbReference type="InterPro" id="IPR020802">
    <property type="entry name" value="TesA-like"/>
</dbReference>
<dbReference type="Gene3D" id="3.30.70.250">
    <property type="entry name" value="Malonyl-CoA ACP transacylase, ACP-binding"/>
    <property type="match status" value="1"/>
</dbReference>
<dbReference type="InterPro" id="IPR057326">
    <property type="entry name" value="KR_dom"/>
</dbReference>
<evidence type="ECO:0000256" key="8">
    <source>
        <dbReference type="ARBA" id="ARBA00023002"/>
    </source>
</evidence>
<feature type="active site" description="Proton donor; for dehydratase activity" evidence="21">
    <location>
        <position position="1589"/>
    </location>
</feature>
<dbReference type="InterPro" id="IPR049900">
    <property type="entry name" value="PKS_mFAS_DH"/>
</dbReference>
<dbReference type="Pfam" id="PF21089">
    <property type="entry name" value="PKS_DH_N"/>
    <property type="match status" value="1"/>
</dbReference>
<dbReference type="SMART" id="SM00825">
    <property type="entry name" value="PKS_KS"/>
    <property type="match status" value="1"/>
</dbReference>
<dbReference type="PROSITE" id="PS50075">
    <property type="entry name" value="CARRIER"/>
    <property type="match status" value="1"/>
</dbReference>
<accession>A0A167HVM2</accession>
<dbReference type="STRING" id="1763535.LPB072_12215"/>
<dbReference type="Pfam" id="PF00698">
    <property type="entry name" value="Acyl_transf_1"/>
    <property type="match status" value="1"/>
</dbReference>
<comment type="catalytic activity">
    <reaction evidence="11">
        <text>17-(4-hydroxyphenyl)heptadecanoyl-[(phenol)carboxyphthiodiolenone synthase] + 2 (S)-methylmalonyl-CoA + 3 malonyl-CoA + 5 NADPH + 10 H(+) = C35-(phenol)carboxyphthiodiolenone-[(phenol)carboxyphthiodiolenone synthase] + 5 CO2 + 5 NADP(+) + 5 CoA + 2 H2O</text>
        <dbReference type="Rhea" id="RHEA:57756"/>
        <dbReference type="Rhea" id="RHEA-COMP:14272"/>
        <dbReference type="Rhea" id="RHEA-COMP:14989"/>
        <dbReference type="ChEBI" id="CHEBI:15377"/>
        <dbReference type="ChEBI" id="CHEBI:15378"/>
        <dbReference type="ChEBI" id="CHEBI:16526"/>
        <dbReference type="ChEBI" id="CHEBI:57287"/>
        <dbReference type="ChEBI" id="CHEBI:57327"/>
        <dbReference type="ChEBI" id="CHEBI:57384"/>
        <dbReference type="ChEBI" id="CHEBI:57783"/>
        <dbReference type="ChEBI" id="CHEBI:58349"/>
        <dbReference type="ChEBI" id="CHEBI:133300"/>
        <dbReference type="ChEBI" id="CHEBI:142259"/>
        <dbReference type="EC" id="2.3.1.292"/>
    </reaction>
</comment>
<dbReference type="InterPro" id="IPR018201">
    <property type="entry name" value="Ketoacyl_synth_AS"/>
</dbReference>
<evidence type="ECO:0000256" key="1">
    <source>
        <dbReference type="ARBA" id="ARBA00001937"/>
    </source>
</evidence>
<keyword evidence="5" id="KW-0808">Transferase</keyword>
<dbReference type="PROSITE" id="PS52004">
    <property type="entry name" value="KS3_2"/>
    <property type="match status" value="1"/>
</dbReference>
<dbReference type="Gene3D" id="3.10.129.110">
    <property type="entry name" value="Polyketide synthase dehydratase"/>
    <property type="match status" value="1"/>
</dbReference>
<dbReference type="InterPro" id="IPR014043">
    <property type="entry name" value="Acyl_transferase_dom"/>
</dbReference>
<evidence type="ECO:0000256" key="2">
    <source>
        <dbReference type="ARBA" id="ARBA00001957"/>
    </source>
</evidence>